<name>A0A2T9JEJ9_9CAUL</name>
<dbReference type="GO" id="GO:0005829">
    <property type="term" value="C:cytosol"/>
    <property type="evidence" value="ECO:0007669"/>
    <property type="project" value="TreeGrafter"/>
</dbReference>
<dbReference type="AlphaFoldDB" id="A0A2T9JEJ9"/>
<proteinExistence type="predicted"/>
<keyword evidence="4" id="KW-1185">Reference proteome</keyword>
<dbReference type="InterPro" id="IPR001387">
    <property type="entry name" value="Cro/C1-type_HTH"/>
</dbReference>
<dbReference type="CDD" id="cd00093">
    <property type="entry name" value="HTH_XRE"/>
    <property type="match status" value="1"/>
</dbReference>
<dbReference type="EMBL" id="QDKQ01000077">
    <property type="protein sequence ID" value="PVM82089.1"/>
    <property type="molecule type" value="Genomic_DNA"/>
</dbReference>
<dbReference type="GO" id="GO:0003677">
    <property type="term" value="F:DNA binding"/>
    <property type="evidence" value="ECO:0007669"/>
    <property type="project" value="UniProtKB-KW"/>
</dbReference>
<evidence type="ECO:0000259" key="2">
    <source>
        <dbReference type="PROSITE" id="PS50943"/>
    </source>
</evidence>
<gene>
    <name evidence="3" type="ORF">DDF67_24060</name>
</gene>
<dbReference type="SMART" id="SM00530">
    <property type="entry name" value="HTH_XRE"/>
    <property type="match status" value="1"/>
</dbReference>
<evidence type="ECO:0000313" key="4">
    <source>
        <dbReference type="Proteomes" id="UP000245073"/>
    </source>
</evidence>
<dbReference type="SUPFAM" id="SSF47413">
    <property type="entry name" value="lambda repressor-like DNA-binding domains"/>
    <property type="match status" value="1"/>
</dbReference>
<evidence type="ECO:0000313" key="3">
    <source>
        <dbReference type="EMBL" id="PVM82089.1"/>
    </source>
</evidence>
<accession>A0A2T9JEJ9</accession>
<dbReference type="Gene3D" id="1.10.260.40">
    <property type="entry name" value="lambda repressor-like DNA-binding domains"/>
    <property type="match status" value="1"/>
</dbReference>
<reference evidence="3 4" key="1">
    <citation type="submission" date="2018-04" db="EMBL/GenBank/DDBJ databases">
        <title>The genome sequence of Caulobacter sp. 744.</title>
        <authorList>
            <person name="Gao J."/>
            <person name="Sun J."/>
        </authorList>
    </citation>
    <scope>NUCLEOTIDE SEQUENCE [LARGE SCALE GENOMIC DNA]</scope>
    <source>
        <strain evidence="3 4">774</strain>
    </source>
</reference>
<protein>
    <submittedName>
        <fullName evidence="3">Transcriptional regulator</fullName>
    </submittedName>
</protein>
<organism evidence="3 4">
    <name type="scientific">Caulobacter endophyticus</name>
    <dbReference type="NCBI Taxonomy" id="2172652"/>
    <lineage>
        <taxon>Bacteria</taxon>
        <taxon>Pseudomonadati</taxon>
        <taxon>Pseudomonadota</taxon>
        <taxon>Alphaproteobacteria</taxon>
        <taxon>Caulobacterales</taxon>
        <taxon>Caulobacteraceae</taxon>
        <taxon>Caulobacter</taxon>
    </lineage>
</organism>
<dbReference type="PROSITE" id="PS50943">
    <property type="entry name" value="HTH_CROC1"/>
    <property type="match status" value="1"/>
</dbReference>
<dbReference type="PANTHER" id="PTHR46797">
    <property type="entry name" value="HTH-TYPE TRANSCRIPTIONAL REGULATOR"/>
    <property type="match status" value="1"/>
</dbReference>
<dbReference type="Proteomes" id="UP000245073">
    <property type="component" value="Unassembled WGS sequence"/>
</dbReference>
<dbReference type="PANTHER" id="PTHR46797:SF1">
    <property type="entry name" value="METHYLPHOSPHONATE SYNTHASE"/>
    <property type="match status" value="1"/>
</dbReference>
<comment type="caution">
    <text evidence="3">The sequence shown here is derived from an EMBL/GenBank/DDBJ whole genome shotgun (WGS) entry which is preliminary data.</text>
</comment>
<dbReference type="RefSeq" id="WP_109455277.1">
    <property type="nucleotide sequence ID" value="NZ_QDKQ01000077.1"/>
</dbReference>
<dbReference type="InterPro" id="IPR050807">
    <property type="entry name" value="TransReg_Diox_bact_type"/>
</dbReference>
<dbReference type="InterPro" id="IPR010982">
    <property type="entry name" value="Lambda_DNA-bd_dom_sf"/>
</dbReference>
<evidence type="ECO:0000256" key="1">
    <source>
        <dbReference type="ARBA" id="ARBA00023125"/>
    </source>
</evidence>
<keyword evidence="1" id="KW-0238">DNA-binding</keyword>
<feature type="domain" description="HTH cro/C1-type" evidence="2">
    <location>
        <begin position="12"/>
        <end position="66"/>
    </location>
</feature>
<dbReference type="Pfam" id="PF01381">
    <property type="entry name" value="HTH_3"/>
    <property type="match status" value="1"/>
</dbReference>
<sequence>MASLREQVGDLIRHHRDRADLNQSQLAERIGMSQETISRIERGLLAPSFETLVDLASALNVDVRDFFAVGDFVARDGRDDPLVRLVGRLTELSNDDVEWVDRLVATALSRKVRG</sequence>
<dbReference type="OrthoDB" id="9815697at2"/>
<dbReference type="GO" id="GO:0003700">
    <property type="term" value="F:DNA-binding transcription factor activity"/>
    <property type="evidence" value="ECO:0007669"/>
    <property type="project" value="TreeGrafter"/>
</dbReference>